<proteinExistence type="predicted"/>
<dbReference type="GO" id="GO:0046983">
    <property type="term" value="F:protein dimerization activity"/>
    <property type="evidence" value="ECO:0007669"/>
    <property type="project" value="InterPro"/>
</dbReference>
<dbReference type="GO" id="GO:0032259">
    <property type="term" value="P:methylation"/>
    <property type="evidence" value="ECO:0007669"/>
    <property type="project" value="UniProtKB-KW"/>
</dbReference>
<evidence type="ECO:0000313" key="7">
    <source>
        <dbReference type="Proteomes" id="UP000597444"/>
    </source>
</evidence>
<gene>
    <name evidence="6" type="ORF">KSF_068770</name>
</gene>
<protein>
    <submittedName>
        <fullName evidence="6">SAM-dependent methyltransferase</fullName>
    </submittedName>
</protein>
<evidence type="ECO:0000256" key="3">
    <source>
        <dbReference type="ARBA" id="ARBA00022691"/>
    </source>
</evidence>
<evidence type="ECO:0000313" key="6">
    <source>
        <dbReference type="EMBL" id="GHO96829.1"/>
    </source>
</evidence>
<reference evidence="6" key="1">
    <citation type="submission" date="2020-10" db="EMBL/GenBank/DDBJ databases">
        <title>Taxonomic study of unclassified bacteria belonging to the class Ktedonobacteria.</title>
        <authorList>
            <person name="Yabe S."/>
            <person name="Wang C.M."/>
            <person name="Zheng Y."/>
            <person name="Sakai Y."/>
            <person name="Cavaletti L."/>
            <person name="Monciardini P."/>
            <person name="Donadio S."/>
        </authorList>
    </citation>
    <scope>NUCLEOTIDE SEQUENCE</scope>
    <source>
        <strain evidence="6">ID150040</strain>
    </source>
</reference>
<dbReference type="FunFam" id="1.10.10.10:FF:000358">
    <property type="entry name" value="Acetylserotonin O-methyltransferase"/>
    <property type="match status" value="1"/>
</dbReference>
<dbReference type="GO" id="GO:0008171">
    <property type="term" value="F:O-methyltransferase activity"/>
    <property type="evidence" value="ECO:0007669"/>
    <property type="project" value="InterPro"/>
</dbReference>
<dbReference type="InterPro" id="IPR036390">
    <property type="entry name" value="WH_DNA-bd_sf"/>
</dbReference>
<dbReference type="Pfam" id="PF08100">
    <property type="entry name" value="Dimerisation"/>
    <property type="match status" value="1"/>
</dbReference>
<dbReference type="PANTHER" id="PTHR43712">
    <property type="entry name" value="PUTATIVE (AFU_ORTHOLOGUE AFUA_4G14580)-RELATED"/>
    <property type="match status" value="1"/>
</dbReference>
<dbReference type="PANTHER" id="PTHR43712:SF2">
    <property type="entry name" value="O-METHYLTRANSFERASE CICE"/>
    <property type="match status" value="1"/>
</dbReference>
<dbReference type="Gene3D" id="1.10.10.10">
    <property type="entry name" value="Winged helix-like DNA-binding domain superfamily/Winged helix DNA-binding domain"/>
    <property type="match status" value="1"/>
</dbReference>
<comment type="caution">
    <text evidence="6">The sequence shown here is derived from an EMBL/GenBank/DDBJ whole genome shotgun (WGS) entry which is preliminary data.</text>
</comment>
<dbReference type="InterPro" id="IPR036388">
    <property type="entry name" value="WH-like_DNA-bd_sf"/>
</dbReference>
<dbReference type="SUPFAM" id="SSF46785">
    <property type="entry name" value="Winged helix' DNA-binding domain"/>
    <property type="match status" value="1"/>
</dbReference>
<sequence>MLQDHEHSSKERAEVEGDDAIRSISAIAYGFMGSQALFAALELGLFTSLSDEPCELEALAEKLQMPSGPLSVLLSTCVALRLLTWDGQRYSNSPAAQRFLVRTTRSYVGDYYLRQISSLIYSSLPQVRSLLRGESEPIARDYASTLADPWTTEEFVRGQHAGSLGPAILLSRSLDISGFSQLLDLGGGSGAFAIELVKRSSELSAVVFDLPQVVAVTEKILQETGLTGRITCASGDLRSDPWPSGADLILMSYIVSCYDPTTLHTVLARTYDYLPPDGQLLIHDFAISADRSGPRNAALFLFGQLTVSAQTRAYTTDELKTALQEAGYHQVTVQPFIPDLTFLIRAYKPGSVKSV</sequence>
<evidence type="ECO:0000259" key="5">
    <source>
        <dbReference type="Pfam" id="PF08100"/>
    </source>
</evidence>
<evidence type="ECO:0000256" key="2">
    <source>
        <dbReference type="ARBA" id="ARBA00022679"/>
    </source>
</evidence>
<dbReference type="PIRSF" id="PIRSF005739">
    <property type="entry name" value="O-mtase"/>
    <property type="match status" value="1"/>
</dbReference>
<dbReference type="CDD" id="cd02440">
    <property type="entry name" value="AdoMet_MTases"/>
    <property type="match status" value="1"/>
</dbReference>
<dbReference type="AlphaFoldDB" id="A0A8J3IS12"/>
<name>A0A8J3IS12_9CHLR</name>
<organism evidence="6 7">
    <name type="scientific">Reticulibacter mediterranei</name>
    <dbReference type="NCBI Taxonomy" id="2778369"/>
    <lineage>
        <taxon>Bacteria</taxon>
        <taxon>Bacillati</taxon>
        <taxon>Chloroflexota</taxon>
        <taxon>Ktedonobacteria</taxon>
        <taxon>Ktedonobacterales</taxon>
        <taxon>Reticulibacteraceae</taxon>
        <taxon>Reticulibacter</taxon>
    </lineage>
</organism>
<accession>A0A8J3IS12</accession>
<evidence type="ECO:0000259" key="4">
    <source>
        <dbReference type="Pfam" id="PF00891"/>
    </source>
</evidence>
<keyword evidence="2" id="KW-0808">Transferase</keyword>
<dbReference type="EMBL" id="BNJK01000001">
    <property type="protein sequence ID" value="GHO96829.1"/>
    <property type="molecule type" value="Genomic_DNA"/>
</dbReference>
<dbReference type="InterPro" id="IPR016461">
    <property type="entry name" value="COMT-like"/>
</dbReference>
<dbReference type="Pfam" id="PF00891">
    <property type="entry name" value="Methyltransf_2"/>
    <property type="match status" value="1"/>
</dbReference>
<evidence type="ECO:0000256" key="1">
    <source>
        <dbReference type="ARBA" id="ARBA00022603"/>
    </source>
</evidence>
<dbReference type="Proteomes" id="UP000597444">
    <property type="component" value="Unassembled WGS sequence"/>
</dbReference>
<feature type="domain" description="O-methyltransferase C-terminal" evidence="4">
    <location>
        <begin position="170"/>
        <end position="328"/>
    </location>
</feature>
<dbReference type="RefSeq" id="WP_220207423.1">
    <property type="nucleotide sequence ID" value="NZ_BNJK01000001.1"/>
</dbReference>
<feature type="domain" description="O-methyltransferase dimerisation" evidence="5">
    <location>
        <begin position="27"/>
        <end position="101"/>
    </location>
</feature>
<keyword evidence="7" id="KW-1185">Reference proteome</keyword>
<dbReference type="InterPro" id="IPR029063">
    <property type="entry name" value="SAM-dependent_MTases_sf"/>
</dbReference>
<dbReference type="InterPro" id="IPR001077">
    <property type="entry name" value="COMT_C"/>
</dbReference>
<dbReference type="Gene3D" id="3.40.50.150">
    <property type="entry name" value="Vaccinia Virus protein VP39"/>
    <property type="match status" value="1"/>
</dbReference>
<keyword evidence="1 6" id="KW-0489">Methyltransferase</keyword>
<dbReference type="SUPFAM" id="SSF53335">
    <property type="entry name" value="S-adenosyl-L-methionine-dependent methyltransferases"/>
    <property type="match status" value="1"/>
</dbReference>
<dbReference type="PROSITE" id="PS51683">
    <property type="entry name" value="SAM_OMT_II"/>
    <property type="match status" value="1"/>
</dbReference>
<dbReference type="InterPro" id="IPR012967">
    <property type="entry name" value="COMT_dimerisation"/>
</dbReference>
<keyword evidence="3" id="KW-0949">S-adenosyl-L-methionine</keyword>